<evidence type="ECO:0000256" key="6">
    <source>
        <dbReference type="ARBA" id="ARBA00023304"/>
    </source>
</evidence>
<keyword evidence="5 9" id="KW-0808">Transferase</keyword>
<accession>B9KY22</accession>
<evidence type="ECO:0000256" key="10">
    <source>
        <dbReference type="SAM" id="MobiDB-lite"/>
    </source>
</evidence>
<dbReference type="InterPro" id="IPR000891">
    <property type="entry name" value="PYR_CT"/>
</dbReference>
<dbReference type="SUPFAM" id="SSF110921">
    <property type="entry name" value="2-isopropylmalate synthase LeuA, allosteric (dimerisation) domain"/>
    <property type="match status" value="1"/>
</dbReference>
<evidence type="ECO:0000256" key="1">
    <source>
        <dbReference type="ARBA" id="ARBA00004743"/>
    </source>
</evidence>
<dbReference type="NCBIfam" id="TIGR00977">
    <property type="entry name" value="citramal_synth"/>
    <property type="match status" value="1"/>
</dbReference>
<dbReference type="Gene3D" id="3.30.160.270">
    <property type="match status" value="1"/>
</dbReference>
<keyword evidence="4" id="KW-0412">Isoleucine biosynthesis</keyword>
<dbReference type="SUPFAM" id="SSF51569">
    <property type="entry name" value="Aldolase"/>
    <property type="match status" value="1"/>
</dbReference>
<evidence type="ECO:0000256" key="5">
    <source>
        <dbReference type="ARBA" id="ARBA00022679"/>
    </source>
</evidence>
<dbReference type="EMBL" id="CP001275">
    <property type="protein sequence ID" value="ACM05033.1"/>
    <property type="molecule type" value="Genomic_DNA"/>
</dbReference>
<gene>
    <name evidence="12" type="ordered locus">trd_0365</name>
</gene>
<feature type="region of interest" description="Disordered" evidence="10">
    <location>
        <begin position="1"/>
        <end position="24"/>
    </location>
</feature>
<feature type="domain" description="Pyruvate carboxyltransferase" evidence="11">
    <location>
        <begin position="32"/>
        <end position="297"/>
    </location>
</feature>
<keyword evidence="13" id="KW-1185">Reference proteome</keyword>
<evidence type="ECO:0000259" key="11">
    <source>
        <dbReference type="PROSITE" id="PS50991"/>
    </source>
</evidence>
<dbReference type="HOGENOM" id="CLU_022158_7_0_0"/>
<dbReference type="GO" id="GO:0009097">
    <property type="term" value="P:isoleucine biosynthetic process"/>
    <property type="evidence" value="ECO:0007669"/>
    <property type="project" value="UniProtKB-UniRule"/>
</dbReference>
<dbReference type="PANTHER" id="PTHR43538:SF1">
    <property type="entry name" value="(R)-CITRAMALATE SYNTHASE"/>
    <property type="match status" value="1"/>
</dbReference>
<dbReference type="GO" id="GO:0009098">
    <property type="term" value="P:L-leucine biosynthetic process"/>
    <property type="evidence" value="ECO:0007669"/>
    <property type="project" value="InterPro"/>
</dbReference>
<dbReference type="InterPro" id="IPR013709">
    <property type="entry name" value="2-isopropylmalate_synth_dimer"/>
</dbReference>
<evidence type="ECO:0000256" key="2">
    <source>
        <dbReference type="ARBA" id="ARBA00006154"/>
    </source>
</evidence>
<dbReference type="Gene3D" id="3.20.20.70">
    <property type="entry name" value="Aldolase class I"/>
    <property type="match status" value="1"/>
</dbReference>
<dbReference type="Proteomes" id="UP000000447">
    <property type="component" value="Chromosome"/>
</dbReference>
<dbReference type="PANTHER" id="PTHR43538">
    <property type="entry name" value="ALPHA-IPM SYNTHASE/HOMOCITRATE SYNTHASE"/>
    <property type="match status" value="1"/>
</dbReference>
<dbReference type="GO" id="GO:0003852">
    <property type="term" value="F:2-isopropylmalate synthase activity"/>
    <property type="evidence" value="ECO:0007669"/>
    <property type="project" value="InterPro"/>
</dbReference>
<organism evidence="12 13">
    <name type="scientific">Thermomicrobium roseum (strain ATCC 27502 / DSM 5159 / P-2)</name>
    <dbReference type="NCBI Taxonomy" id="309801"/>
    <lineage>
        <taxon>Bacteria</taxon>
        <taxon>Pseudomonadati</taxon>
        <taxon>Thermomicrobiota</taxon>
        <taxon>Thermomicrobia</taxon>
        <taxon>Thermomicrobiales</taxon>
        <taxon>Thermomicrobiaceae</taxon>
        <taxon>Thermomicrobium</taxon>
    </lineage>
</organism>
<dbReference type="CDD" id="cd07941">
    <property type="entry name" value="DRE_TIM_LeuA3"/>
    <property type="match status" value="1"/>
</dbReference>
<dbReference type="InterPro" id="IPR013785">
    <property type="entry name" value="Aldolase_TIM"/>
</dbReference>
<dbReference type="Gene3D" id="1.10.238.260">
    <property type="match status" value="1"/>
</dbReference>
<protein>
    <recommendedName>
        <fullName evidence="8">Citramalate synthase</fullName>
        <ecNumber evidence="8">2.3.3.21</ecNumber>
    </recommendedName>
</protein>
<dbReference type="eggNOG" id="COG0119">
    <property type="taxonomic scope" value="Bacteria"/>
</dbReference>
<dbReference type="GO" id="GO:0043714">
    <property type="term" value="F:(R)-citramalate synthase activity"/>
    <property type="evidence" value="ECO:0007669"/>
    <property type="project" value="UniProtKB-UniRule"/>
</dbReference>
<dbReference type="AlphaFoldDB" id="B9KY22"/>
<dbReference type="KEGG" id="tro:trd_0365"/>
<comment type="catalytic activity">
    <reaction evidence="7">
        <text>pyruvate + acetyl-CoA + H2O = (3R)-citramalate + CoA + H(+)</text>
        <dbReference type="Rhea" id="RHEA:19045"/>
        <dbReference type="ChEBI" id="CHEBI:15361"/>
        <dbReference type="ChEBI" id="CHEBI:15377"/>
        <dbReference type="ChEBI" id="CHEBI:15378"/>
        <dbReference type="ChEBI" id="CHEBI:30934"/>
        <dbReference type="ChEBI" id="CHEBI:57287"/>
        <dbReference type="ChEBI" id="CHEBI:57288"/>
        <dbReference type="EC" id="2.3.3.21"/>
    </reaction>
</comment>
<evidence type="ECO:0000313" key="12">
    <source>
        <dbReference type="EMBL" id="ACM05033.1"/>
    </source>
</evidence>
<dbReference type="UniPathway" id="UPA00047">
    <property type="reaction ID" value="UER00066"/>
</dbReference>
<dbReference type="STRING" id="309801.trd_0365"/>
<dbReference type="PROSITE" id="PS50991">
    <property type="entry name" value="PYR_CT"/>
    <property type="match status" value="1"/>
</dbReference>
<dbReference type="InterPro" id="IPR002034">
    <property type="entry name" value="AIPM/Hcit_synth_CS"/>
</dbReference>
<evidence type="ECO:0000256" key="7">
    <source>
        <dbReference type="ARBA" id="ARBA00048263"/>
    </source>
</evidence>
<evidence type="ECO:0000256" key="3">
    <source>
        <dbReference type="ARBA" id="ARBA00022605"/>
    </source>
</evidence>
<proteinExistence type="inferred from homology"/>
<dbReference type="Pfam" id="PF08502">
    <property type="entry name" value="LeuA_dimer"/>
    <property type="match status" value="1"/>
</dbReference>
<comment type="similarity">
    <text evidence="2 9">Belongs to the alpha-IPM synthase/homocitrate synthase family.</text>
</comment>
<dbReference type="InterPro" id="IPR005675">
    <property type="entry name" value="Citramal_synthase"/>
</dbReference>
<comment type="pathway">
    <text evidence="1">Amino-acid biosynthesis; L-isoleucine biosynthesis; 2-oxobutanoate from pyruvate: step 1/3.</text>
</comment>
<feature type="compositionally biased region" description="Basic and acidic residues" evidence="10">
    <location>
        <begin position="8"/>
        <end position="24"/>
    </location>
</feature>
<keyword evidence="3" id="KW-0028">Amino-acid biosynthesis</keyword>
<dbReference type="Pfam" id="PF00682">
    <property type="entry name" value="HMGL-like"/>
    <property type="match status" value="1"/>
</dbReference>
<keyword evidence="6" id="KW-0100">Branched-chain amino acid biosynthesis</keyword>
<dbReference type="Pfam" id="PF22617">
    <property type="entry name" value="HCS_D2"/>
    <property type="match status" value="1"/>
</dbReference>
<evidence type="ECO:0000256" key="8">
    <source>
        <dbReference type="NCBIfam" id="TIGR00977"/>
    </source>
</evidence>
<reference evidence="12 13" key="1">
    <citation type="journal article" date="2009" name="PLoS ONE">
        <title>Complete genome sequence of the aerobic CO-oxidizing thermophile Thermomicrobium roseum.</title>
        <authorList>
            <person name="Wu D."/>
            <person name="Raymond J."/>
            <person name="Wu M."/>
            <person name="Chatterji S."/>
            <person name="Ren Q."/>
            <person name="Graham J.E."/>
            <person name="Bryant D.A."/>
            <person name="Robb F."/>
            <person name="Colman A."/>
            <person name="Tallon L.J."/>
            <person name="Badger J.H."/>
            <person name="Madupu R."/>
            <person name="Ward N.L."/>
            <person name="Eisen J.A."/>
        </authorList>
    </citation>
    <scope>NUCLEOTIDE SEQUENCE [LARGE SCALE GENOMIC DNA]</scope>
    <source>
        <strain evidence="13">ATCC 27502 / DSM 5159 / P-2</strain>
    </source>
</reference>
<dbReference type="InterPro" id="IPR036230">
    <property type="entry name" value="LeuA_allosteric_dom_sf"/>
</dbReference>
<sequence>MTMRRPPRRGEAAERFREGRRERMSENGERRVVIYDTTLRDGTQGSGVSLTTEDKLKIARALDELGVAYIEGGWPGSNPKDMAFFERARHQQWRHARITAFGSTRRAGGTVEEDVNLRLLLEAETPAVTIVGKASPFQVRVILGTTLDENLRMVAESVAFLKAAGREVIFDAEHFFDGYAEDPDYALAVLRAACDAGADAVVLCDTNGGTLTDPLVRAVRHALSSVSCTVGIHTHNDCELAVANTIAAVLAGAMHVQGTMNGLGERIGNANLCSIIPILEYKLGYRCLPPGNLRKLTETSRYVAEVANLAHDPRLPFVGAFAFTHKAGLHVNAIAKHPSAYEHIPPEVVGNTRHVLVSELSGRSNIVVKARSFGIELGDKPEVVRRVLEQIKELEFHGYWFEDADASLELLIRRNLPDYRPPFEVLDYTVLTEYRNGRGMLAEAMVKLRIGQHVFHTAAEGNGPVNALDRATRKALQEFYPEIAAVDLEDYKVRVLDDHHGTGAKVRVWIRSGDAHGSWNTVGSSENIIEASWLALADSLAYPLVTRPELAARIPELVSAVS</sequence>
<evidence type="ECO:0000313" key="13">
    <source>
        <dbReference type="Proteomes" id="UP000000447"/>
    </source>
</evidence>
<dbReference type="InterPro" id="IPR054691">
    <property type="entry name" value="LeuA/HCS_post-cat"/>
</dbReference>
<name>B9KY22_THERP</name>
<dbReference type="EC" id="2.3.3.21" evidence="8"/>
<evidence type="ECO:0000256" key="9">
    <source>
        <dbReference type="RuleBase" id="RU003523"/>
    </source>
</evidence>
<evidence type="ECO:0000256" key="4">
    <source>
        <dbReference type="ARBA" id="ARBA00022624"/>
    </source>
</evidence>
<dbReference type="SMART" id="SM00917">
    <property type="entry name" value="LeuA_dimer"/>
    <property type="match status" value="1"/>
</dbReference>
<dbReference type="PROSITE" id="PS00815">
    <property type="entry name" value="AIPM_HOMOCIT_SYNTH_1"/>
    <property type="match status" value="1"/>
</dbReference>